<dbReference type="HAMAP" id="MF_01930">
    <property type="entry name" value="PurN"/>
    <property type="match status" value="1"/>
</dbReference>
<dbReference type="Pfam" id="PF00551">
    <property type="entry name" value="Formyl_trans_N"/>
    <property type="match status" value="1"/>
</dbReference>
<keyword evidence="5" id="KW-0658">Purine biosynthesis</keyword>
<dbReference type="Gene3D" id="3.40.50.170">
    <property type="entry name" value="Formyl transferase, N-terminal domain"/>
    <property type="match status" value="1"/>
</dbReference>
<dbReference type="GO" id="GO:0006189">
    <property type="term" value="P:'de novo' IMP biosynthetic process"/>
    <property type="evidence" value="ECO:0007669"/>
    <property type="project" value="InterPro"/>
</dbReference>
<dbReference type="InterPro" id="IPR036477">
    <property type="entry name" value="Formyl_transf_N_sf"/>
</dbReference>
<evidence type="ECO:0000256" key="4">
    <source>
        <dbReference type="ARBA" id="ARBA00022679"/>
    </source>
</evidence>
<proteinExistence type="inferred from homology"/>
<dbReference type="EC" id="2.1.2.2" evidence="2"/>
<dbReference type="FunFam" id="3.40.50.170:FF:000009">
    <property type="entry name" value="Phosphoribosylglycinamide formyltransferase (Eurofung)"/>
    <property type="match status" value="1"/>
</dbReference>
<feature type="domain" description="Formyl transferase N-terminal" evidence="10">
    <location>
        <begin position="22"/>
        <end position="218"/>
    </location>
</feature>
<keyword evidence="4" id="KW-0808">Transferase</keyword>
<evidence type="ECO:0000256" key="2">
    <source>
        <dbReference type="ARBA" id="ARBA00012254"/>
    </source>
</evidence>
<evidence type="ECO:0000256" key="6">
    <source>
        <dbReference type="ARBA" id="ARBA00038440"/>
    </source>
</evidence>
<comment type="pathway">
    <text evidence="1">Purine metabolism; IMP biosynthesis via de novo pathway; N(2)-formyl-N(1)-(5-phospho-D-ribosyl)glycinamide from N(1)-(5-phospho-D-ribosyl)glycinamide (10-formyl THF route): step 1/1.</text>
</comment>
<dbReference type="SUPFAM" id="SSF53328">
    <property type="entry name" value="Formyltransferase"/>
    <property type="match status" value="1"/>
</dbReference>
<evidence type="ECO:0000256" key="7">
    <source>
        <dbReference type="ARBA" id="ARBA00041324"/>
    </source>
</evidence>
<dbReference type="GO" id="GO:0005737">
    <property type="term" value="C:cytoplasm"/>
    <property type="evidence" value="ECO:0007669"/>
    <property type="project" value="TreeGrafter"/>
</dbReference>
<comment type="caution">
    <text evidence="11">The sequence shown here is derived from an EMBL/GenBank/DDBJ whole genome shotgun (WGS) entry which is preliminary data.</text>
</comment>
<dbReference type="PANTHER" id="PTHR43369">
    <property type="entry name" value="PHOSPHORIBOSYLGLYCINAMIDE FORMYLTRANSFERASE"/>
    <property type="match status" value="1"/>
</dbReference>
<evidence type="ECO:0000256" key="8">
    <source>
        <dbReference type="ARBA" id="ARBA00041682"/>
    </source>
</evidence>
<evidence type="ECO:0000256" key="9">
    <source>
        <dbReference type="ARBA" id="ARBA00047664"/>
    </source>
</evidence>
<keyword evidence="12" id="KW-1185">Reference proteome</keyword>
<gene>
    <name evidence="11" type="ORF">HETSPECPRED_005651</name>
</gene>
<sequence length="237" mass="26170">MSSIQYHFPQSHIDIDMALTSITVLISGNGSNLQAIIDACRNSTIPNAAIIRVISNREKAYGLERAKRANIPTAYLNLLKYKKQHPATAEGIDAAREAYFEELASMVLEDRPDIVVCAGWMLIVTPSFLDKLAAAKVPIINLHPALPGEFNGINAIERAYEAFQQGKIQRTGIMIHYVIKEVDEGEPIVTKELAFKPGETLNEVEGRIHELEWQAIVEGTKIAIDTVLQARTGTAYS</sequence>
<name>A0A8H3FG92_9LECA</name>
<dbReference type="Proteomes" id="UP000664521">
    <property type="component" value="Unassembled WGS sequence"/>
</dbReference>
<dbReference type="EMBL" id="CAJPDS010000036">
    <property type="protein sequence ID" value="CAF9924672.1"/>
    <property type="molecule type" value="Genomic_DNA"/>
</dbReference>
<evidence type="ECO:0000313" key="11">
    <source>
        <dbReference type="EMBL" id="CAF9924672.1"/>
    </source>
</evidence>
<dbReference type="GO" id="GO:0004644">
    <property type="term" value="F:phosphoribosylglycinamide formyltransferase activity"/>
    <property type="evidence" value="ECO:0007669"/>
    <property type="project" value="UniProtKB-EC"/>
</dbReference>
<evidence type="ECO:0000259" key="10">
    <source>
        <dbReference type="Pfam" id="PF00551"/>
    </source>
</evidence>
<evidence type="ECO:0000256" key="1">
    <source>
        <dbReference type="ARBA" id="ARBA00005054"/>
    </source>
</evidence>
<dbReference type="PANTHER" id="PTHR43369:SF2">
    <property type="entry name" value="PHOSPHORIBOSYLGLYCINAMIDE FORMYLTRANSFERASE"/>
    <property type="match status" value="1"/>
</dbReference>
<reference evidence="11" key="1">
    <citation type="submission" date="2021-03" db="EMBL/GenBank/DDBJ databases">
        <authorList>
            <person name="Tagirdzhanova G."/>
        </authorList>
    </citation>
    <scope>NUCLEOTIDE SEQUENCE</scope>
</reference>
<dbReference type="AlphaFoldDB" id="A0A8H3FG92"/>
<comment type="catalytic activity">
    <reaction evidence="9">
        <text>N(1)-(5-phospho-beta-D-ribosyl)glycinamide + (6R)-10-formyltetrahydrofolate = N(2)-formyl-N(1)-(5-phospho-beta-D-ribosyl)glycinamide + (6S)-5,6,7,8-tetrahydrofolate + H(+)</text>
        <dbReference type="Rhea" id="RHEA:15053"/>
        <dbReference type="ChEBI" id="CHEBI:15378"/>
        <dbReference type="ChEBI" id="CHEBI:57453"/>
        <dbReference type="ChEBI" id="CHEBI:143788"/>
        <dbReference type="ChEBI" id="CHEBI:147286"/>
        <dbReference type="ChEBI" id="CHEBI:195366"/>
        <dbReference type="EC" id="2.1.2.2"/>
    </reaction>
</comment>
<evidence type="ECO:0000313" key="12">
    <source>
        <dbReference type="Proteomes" id="UP000664521"/>
    </source>
</evidence>
<protein>
    <recommendedName>
        <fullName evidence="3">Phosphoribosylglycinamide formyltransferase</fullName>
        <ecNumber evidence="2">2.1.2.2</ecNumber>
    </recommendedName>
    <alternativeName>
        <fullName evidence="8">5'-phosphoribosylglycinamide transformylase</fullName>
    </alternativeName>
    <alternativeName>
        <fullName evidence="7">GAR transformylase</fullName>
    </alternativeName>
</protein>
<evidence type="ECO:0000256" key="5">
    <source>
        <dbReference type="ARBA" id="ARBA00022755"/>
    </source>
</evidence>
<comment type="similarity">
    <text evidence="6">Belongs to the GART family.</text>
</comment>
<accession>A0A8H3FG92</accession>
<dbReference type="CDD" id="cd08645">
    <property type="entry name" value="FMT_core_GART"/>
    <property type="match status" value="1"/>
</dbReference>
<dbReference type="OrthoDB" id="5575075at2759"/>
<dbReference type="InterPro" id="IPR004607">
    <property type="entry name" value="GART"/>
</dbReference>
<evidence type="ECO:0000256" key="3">
    <source>
        <dbReference type="ARBA" id="ARBA00022076"/>
    </source>
</evidence>
<dbReference type="InterPro" id="IPR002376">
    <property type="entry name" value="Formyl_transf_N"/>
</dbReference>
<organism evidence="11 12">
    <name type="scientific">Heterodermia speciosa</name>
    <dbReference type="NCBI Taxonomy" id="116794"/>
    <lineage>
        <taxon>Eukaryota</taxon>
        <taxon>Fungi</taxon>
        <taxon>Dikarya</taxon>
        <taxon>Ascomycota</taxon>
        <taxon>Pezizomycotina</taxon>
        <taxon>Lecanoromycetes</taxon>
        <taxon>OSLEUM clade</taxon>
        <taxon>Lecanoromycetidae</taxon>
        <taxon>Caliciales</taxon>
        <taxon>Physciaceae</taxon>
        <taxon>Heterodermia</taxon>
    </lineage>
</organism>
<dbReference type="NCBIfam" id="TIGR00639">
    <property type="entry name" value="PurN"/>
    <property type="match status" value="1"/>
</dbReference>